<keyword evidence="1" id="KW-0175">Coiled coil</keyword>
<evidence type="ECO:0000313" key="2">
    <source>
        <dbReference type="EMBL" id="AEM24741.1"/>
    </source>
</evidence>
<dbReference type="RefSeq" id="YP_009603998.1">
    <property type="nucleotide sequence ID" value="NC_041960.1"/>
</dbReference>
<dbReference type="GeneID" id="40079887"/>
<feature type="coiled-coil region" evidence="1">
    <location>
        <begin position="146"/>
        <end position="173"/>
    </location>
</feature>
<dbReference type="Proteomes" id="UP000000699">
    <property type="component" value="Segment"/>
</dbReference>
<evidence type="ECO:0000256" key="1">
    <source>
        <dbReference type="SAM" id="Coils"/>
    </source>
</evidence>
<name>G1C4X3_9CAUD</name>
<dbReference type="EMBL" id="JF731128">
    <property type="protein sequence ID" value="AEM24741.1"/>
    <property type="molecule type" value="Genomic_DNA"/>
</dbReference>
<reference evidence="2 3" key="1">
    <citation type="journal article" date="2012" name="J. Virol.">
        <title>Complete Genome Sequence of Enterococcal Bacteriophage SAP6.</title>
        <authorList>
            <person name="Lee Y.D."/>
            <person name="Park J.H."/>
        </authorList>
    </citation>
    <scope>NUCLEOTIDE SEQUENCE [LARGE SCALE GENOMIC DNA]</scope>
</reference>
<accession>G1C4X3</accession>
<evidence type="ECO:0000313" key="3">
    <source>
        <dbReference type="Proteomes" id="UP000000699"/>
    </source>
</evidence>
<proteinExistence type="predicted"/>
<protein>
    <submittedName>
        <fullName evidence="2">Cytidine deaminase</fullName>
    </submittedName>
</protein>
<dbReference type="KEGG" id="vg:40079887"/>
<keyword evidence="3" id="KW-1185">Reference proteome</keyword>
<sequence length="195" mass="22492">MNINVGDLVTIREDLQEGKYGADSVVEDMLKYCGKSFIVASVRNDGKKVDLDGVPWNWTPEMFQEKPSGKIIGYRCLDTGGKDSWWSVGKVYEAHKNLRQEFIIDDEGDERFLAAQSLEAAIKYQKDYYGTVFEPVYAETSDEVLIERIKKDIERLNKDQENLIGKRDRINDQIIQLGSKSRKLKEVLEVLEKYE</sequence>
<organism evidence="2 3">
    <name type="scientific">Enterococcus phage SAP6</name>
    <dbReference type="NCBI Taxonomy" id="1073766"/>
    <lineage>
        <taxon>Viruses</taxon>
        <taxon>Duplodnaviria</taxon>
        <taxon>Heunggongvirae</taxon>
        <taxon>Uroviricota</taxon>
        <taxon>Caudoviricetes</taxon>
        <taxon>Saphexavirus</taxon>
        <taxon>Saphexavirus SAP6</taxon>
    </lineage>
</organism>
<dbReference type="OrthoDB" id="11488at10239"/>